<dbReference type="SMART" id="SM00347">
    <property type="entry name" value="HTH_MARR"/>
    <property type="match status" value="1"/>
</dbReference>
<gene>
    <name evidence="2" type="ORF">EV643_12353</name>
</gene>
<organism evidence="2 3">
    <name type="scientific">Kribbella caucasensis</name>
    <dbReference type="NCBI Taxonomy" id="2512215"/>
    <lineage>
        <taxon>Bacteria</taxon>
        <taxon>Bacillati</taxon>
        <taxon>Actinomycetota</taxon>
        <taxon>Actinomycetes</taxon>
        <taxon>Propionibacteriales</taxon>
        <taxon>Kribbellaceae</taxon>
        <taxon>Kribbella</taxon>
    </lineage>
</organism>
<dbReference type="PANTHER" id="PTHR33164:SF107">
    <property type="entry name" value="TRANSCRIPTIONAL REGULATORY PROTEIN"/>
    <property type="match status" value="1"/>
</dbReference>
<dbReference type="PANTHER" id="PTHR33164">
    <property type="entry name" value="TRANSCRIPTIONAL REGULATOR, MARR FAMILY"/>
    <property type="match status" value="1"/>
</dbReference>
<keyword evidence="2" id="KW-0238">DNA-binding</keyword>
<dbReference type="GO" id="GO:0003700">
    <property type="term" value="F:DNA-binding transcription factor activity"/>
    <property type="evidence" value="ECO:0007669"/>
    <property type="project" value="InterPro"/>
</dbReference>
<dbReference type="SUPFAM" id="SSF46785">
    <property type="entry name" value="Winged helix' DNA-binding domain"/>
    <property type="match status" value="1"/>
</dbReference>
<dbReference type="PROSITE" id="PS50995">
    <property type="entry name" value="HTH_MARR_2"/>
    <property type="match status" value="1"/>
</dbReference>
<dbReference type="Gene3D" id="1.10.10.10">
    <property type="entry name" value="Winged helix-like DNA-binding domain superfamily/Winged helix DNA-binding domain"/>
    <property type="match status" value="1"/>
</dbReference>
<comment type="caution">
    <text evidence="2">The sequence shown here is derived from an EMBL/GenBank/DDBJ whole genome shotgun (WGS) entry which is preliminary data.</text>
</comment>
<sequence length="143" mass="15444">MDEGLGAASGLVRLTFMVQNLYAEVGRGCDLTVAQAQMLCSIADRCVGMAELSATLGLEKSSLTGLVDRAEHRGLVVREADPADRRAVRVCLTKAGTAALNRFHAEVTERLDQLVDQLPAAERDRFTRTLRRIVADSPAVFAS</sequence>
<dbReference type="Proteomes" id="UP000295388">
    <property type="component" value="Unassembled WGS sequence"/>
</dbReference>
<dbReference type="InterPro" id="IPR036388">
    <property type="entry name" value="WH-like_DNA-bd_sf"/>
</dbReference>
<accession>A0A4R6JI22</accession>
<dbReference type="EMBL" id="SNWQ01000023">
    <property type="protein sequence ID" value="TDO35247.1"/>
    <property type="molecule type" value="Genomic_DNA"/>
</dbReference>
<feature type="domain" description="HTH marR-type" evidence="1">
    <location>
        <begin position="1"/>
        <end position="135"/>
    </location>
</feature>
<proteinExistence type="predicted"/>
<dbReference type="AlphaFoldDB" id="A0A4R6JI22"/>
<dbReference type="GO" id="GO:0003677">
    <property type="term" value="F:DNA binding"/>
    <property type="evidence" value="ECO:0007669"/>
    <property type="project" value="UniProtKB-KW"/>
</dbReference>
<evidence type="ECO:0000259" key="1">
    <source>
        <dbReference type="PROSITE" id="PS50995"/>
    </source>
</evidence>
<dbReference type="RefSeq" id="WP_133804538.1">
    <property type="nucleotide sequence ID" value="NZ_SNWQ01000023.1"/>
</dbReference>
<dbReference type="InterPro" id="IPR000835">
    <property type="entry name" value="HTH_MarR-typ"/>
</dbReference>
<evidence type="ECO:0000313" key="2">
    <source>
        <dbReference type="EMBL" id="TDO35247.1"/>
    </source>
</evidence>
<dbReference type="InterPro" id="IPR039422">
    <property type="entry name" value="MarR/SlyA-like"/>
</dbReference>
<protein>
    <submittedName>
        <fullName evidence="2">DNA-binding MarR family transcriptional regulator</fullName>
    </submittedName>
</protein>
<dbReference type="Pfam" id="PF12802">
    <property type="entry name" value="MarR_2"/>
    <property type="match status" value="1"/>
</dbReference>
<reference evidence="2 3" key="1">
    <citation type="submission" date="2019-03" db="EMBL/GenBank/DDBJ databases">
        <title>Genomic Encyclopedia of Type Strains, Phase III (KMG-III): the genomes of soil and plant-associated and newly described type strains.</title>
        <authorList>
            <person name="Whitman W."/>
        </authorList>
    </citation>
    <scope>NUCLEOTIDE SEQUENCE [LARGE SCALE GENOMIC DNA]</scope>
    <source>
        <strain evidence="2 3">VKM Ac-2527</strain>
    </source>
</reference>
<evidence type="ECO:0000313" key="3">
    <source>
        <dbReference type="Proteomes" id="UP000295388"/>
    </source>
</evidence>
<dbReference type="PRINTS" id="PR00598">
    <property type="entry name" value="HTHMARR"/>
</dbReference>
<dbReference type="InterPro" id="IPR036390">
    <property type="entry name" value="WH_DNA-bd_sf"/>
</dbReference>
<keyword evidence="3" id="KW-1185">Reference proteome</keyword>
<name>A0A4R6JI22_9ACTN</name>
<dbReference type="OrthoDB" id="9806864at2"/>
<dbReference type="GO" id="GO:0006950">
    <property type="term" value="P:response to stress"/>
    <property type="evidence" value="ECO:0007669"/>
    <property type="project" value="TreeGrafter"/>
</dbReference>